<proteinExistence type="predicted"/>
<dbReference type="Proteomes" id="UP000094622">
    <property type="component" value="Unassembled WGS sequence"/>
</dbReference>
<organism evidence="3 4">
    <name type="scientific">Methylobrevis pamukkalensis</name>
    <dbReference type="NCBI Taxonomy" id="1439726"/>
    <lineage>
        <taxon>Bacteria</taxon>
        <taxon>Pseudomonadati</taxon>
        <taxon>Pseudomonadota</taxon>
        <taxon>Alphaproteobacteria</taxon>
        <taxon>Hyphomicrobiales</taxon>
        <taxon>Pleomorphomonadaceae</taxon>
        <taxon>Methylobrevis</taxon>
    </lineage>
</organism>
<sequence length="209" mass="21452">MPVGSGQLAGTGSTEMKAAAAAVPAAQARMRLRAIETRRPVSSDQPQATSGIRKIAEVSPTNCMTRSETTAPGVPRALRTGSSVAWLQLGSSTDQVASAAASAATSAIRPRPLAPAKLRRSAWRRRLSAGIRAEESVLDMRMVSGSGPGCPSAGKAIGGRRPWGQGAAGGRTFGGRLRIGHRRLVVLGVLVLFLLLVAEAAGAGRRPGA</sequence>
<reference evidence="3 4" key="1">
    <citation type="submission" date="2016-07" db="EMBL/GenBank/DDBJ databases">
        <title>Draft Genome Sequence of Methylobrevis pamukkalensis PK2.</title>
        <authorList>
            <person name="Vasilenko O.V."/>
            <person name="Doronina N.V."/>
            <person name="Shmareva M.N."/>
            <person name="Tarlachkov S.V."/>
            <person name="Mustakhimov I."/>
            <person name="Trotsenko Y.A."/>
        </authorList>
    </citation>
    <scope>NUCLEOTIDE SEQUENCE [LARGE SCALE GENOMIC DNA]</scope>
    <source>
        <strain evidence="3 4">PK2</strain>
    </source>
</reference>
<evidence type="ECO:0000256" key="2">
    <source>
        <dbReference type="SAM" id="Phobius"/>
    </source>
</evidence>
<keyword evidence="4" id="KW-1185">Reference proteome</keyword>
<gene>
    <name evidence="3" type="ORF">A6302_03986</name>
</gene>
<accession>A0A1E3GXB5</accession>
<evidence type="ECO:0000313" key="4">
    <source>
        <dbReference type="Proteomes" id="UP000094622"/>
    </source>
</evidence>
<keyword evidence="2" id="KW-0812">Transmembrane</keyword>
<evidence type="ECO:0000256" key="1">
    <source>
        <dbReference type="SAM" id="MobiDB-lite"/>
    </source>
</evidence>
<protein>
    <submittedName>
        <fullName evidence="3">Uncharacterized protein</fullName>
    </submittedName>
</protein>
<comment type="caution">
    <text evidence="3">The sequence shown here is derived from an EMBL/GenBank/DDBJ whole genome shotgun (WGS) entry which is preliminary data.</text>
</comment>
<name>A0A1E3GXB5_9HYPH</name>
<feature type="region of interest" description="Disordered" evidence="1">
    <location>
        <begin position="39"/>
        <end position="59"/>
    </location>
</feature>
<keyword evidence="2" id="KW-1133">Transmembrane helix</keyword>
<evidence type="ECO:0000313" key="3">
    <source>
        <dbReference type="EMBL" id="ODN68719.1"/>
    </source>
</evidence>
<dbReference type="EMBL" id="MCRJ01000141">
    <property type="protein sequence ID" value="ODN68719.1"/>
    <property type="molecule type" value="Genomic_DNA"/>
</dbReference>
<feature type="transmembrane region" description="Helical" evidence="2">
    <location>
        <begin position="184"/>
        <end position="203"/>
    </location>
</feature>
<dbReference type="AlphaFoldDB" id="A0A1E3GXB5"/>
<keyword evidence="2" id="KW-0472">Membrane</keyword>